<feature type="domain" description="Peptidase A1" evidence="2">
    <location>
        <begin position="1"/>
        <end position="313"/>
    </location>
</feature>
<name>A0A9W4S216_9PEZI</name>
<feature type="region of interest" description="Disordered" evidence="1">
    <location>
        <begin position="354"/>
        <end position="377"/>
    </location>
</feature>
<dbReference type="EMBL" id="CAMGZC010001164">
    <property type="protein sequence ID" value="CAI0651790.1"/>
    <property type="molecule type" value="Genomic_DNA"/>
</dbReference>
<evidence type="ECO:0000259" key="2">
    <source>
        <dbReference type="PROSITE" id="PS51767"/>
    </source>
</evidence>
<dbReference type="PROSITE" id="PS51767">
    <property type="entry name" value="PEPTIDASE_A1"/>
    <property type="match status" value="1"/>
</dbReference>
<keyword evidence="4" id="KW-1185">Reference proteome</keyword>
<evidence type="ECO:0000313" key="3">
    <source>
        <dbReference type="EMBL" id="CAI0651790.1"/>
    </source>
</evidence>
<sequence>MKNESTSRIWFDTIGLWLEEDSSGPRFVEANTTIHESAGFSHRFINVTSFRSSDGLEDPTGILGLGTSVSYDADEYRKEVGFPPSILEQFVENKTITANSWFMHLGDCSAEQSSSLTLGGYERNRVLGPVGTFSLDPVGGMPNVFLIDVALGVDDKKRLKELGGPLGSLTVLLDASFPYIYLPRRVCDAAAEYLPVYYDDALGLYVWNNTGELAQIGRIYGSPAYMSFTFSDILAENVTVKIPFRSLVLDVSPKRNGSRDDTKYWPCKPWKDPYGDEDDPWPLVAPWPFPFGRAFLQGAFTGYNYDRKKFYMGQAPGPDSGQRVLLDDDADTISSNPADSFADTWRRLWKEIESSDDEGVSGSTSPGDAPTDRGTYPGVVAGIAGAIGGGWWHLRHRRRQEEGQNAAGNSGDEYHAIGGKPELDGDGIPIAELHPDTAKRGPQVLAELHSPLRRDELEGESMVYEMPAGDVSPNPRQQPASLEKTDQSPQKPTVDIE</sequence>
<reference evidence="3" key="1">
    <citation type="submission" date="2022-08" db="EMBL/GenBank/DDBJ databases">
        <authorList>
            <person name="Giroux E."/>
            <person name="Giroux E."/>
        </authorList>
    </citation>
    <scope>NUCLEOTIDE SEQUENCE</scope>
    <source>
        <strain evidence="3">H1091258</strain>
    </source>
</reference>
<feature type="region of interest" description="Disordered" evidence="1">
    <location>
        <begin position="465"/>
        <end position="497"/>
    </location>
</feature>
<protein>
    <recommendedName>
        <fullName evidence="2">Peptidase A1 domain-containing protein</fullName>
    </recommendedName>
</protein>
<proteinExistence type="predicted"/>
<dbReference type="Gene3D" id="2.40.70.10">
    <property type="entry name" value="Acid Proteases"/>
    <property type="match status" value="1"/>
</dbReference>
<accession>A0A9W4S216</accession>
<evidence type="ECO:0000256" key="1">
    <source>
        <dbReference type="SAM" id="MobiDB-lite"/>
    </source>
</evidence>
<dbReference type="AlphaFoldDB" id="A0A9W4S216"/>
<dbReference type="SUPFAM" id="SSF50630">
    <property type="entry name" value="Acid proteases"/>
    <property type="match status" value="1"/>
</dbReference>
<comment type="caution">
    <text evidence="3">The sequence shown here is derived from an EMBL/GenBank/DDBJ whole genome shotgun (WGS) entry which is preliminary data.</text>
</comment>
<dbReference type="InterPro" id="IPR021109">
    <property type="entry name" value="Peptidase_aspartic_dom_sf"/>
</dbReference>
<organism evidence="3 4">
    <name type="scientific">Colletotrichum noveboracense</name>
    <dbReference type="NCBI Taxonomy" id="2664923"/>
    <lineage>
        <taxon>Eukaryota</taxon>
        <taxon>Fungi</taxon>
        <taxon>Dikarya</taxon>
        <taxon>Ascomycota</taxon>
        <taxon>Pezizomycotina</taxon>
        <taxon>Sordariomycetes</taxon>
        <taxon>Hypocreomycetidae</taxon>
        <taxon>Glomerellales</taxon>
        <taxon>Glomerellaceae</taxon>
        <taxon>Colletotrichum</taxon>
        <taxon>Colletotrichum gloeosporioides species complex</taxon>
    </lineage>
</organism>
<dbReference type="Proteomes" id="UP001152533">
    <property type="component" value="Unassembled WGS sequence"/>
</dbReference>
<evidence type="ECO:0000313" key="4">
    <source>
        <dbReference type="Proteomes" id="UP001152533"/>
    </source>
</evidence>
<gene>
    <name evidence="3" type="ORF">CGXH109_LOCUS110268</name>
</gene>
<dbReference type="InterPro" id="IPR033121">
    <property type="entry name" value="PEPTIDASE_A1"/>
</dbReference>